<accession>A0ACC7R6J2</accession>
<dbReference type="EMBL" id="JAVHXJ020000010">
    <property type="protein sequence ID" value="MGI1896648.1"/>
    <property type="molecule type" value="Genomic_DNA"/>
</dbReference>
<reference evidence="1" key="1">
    <citation type="submission" date="2024-11" db="EMBL/GenBank/DDBJ databases">
        <title>Identification of new Vibrio campbellii strains harboring the pVA1 plasmid isolated from Penaeus vannamei postlarvae affected by outbreaks of acute hepatopancreatic necrosis disease (AHPND) in Mexico.</title>
        <authorList>
            <person name="Gomez-Gil B."/>
            <person name="Enciso-Ibarra J."/>
        </authorList>
    </citation>
    <scope>NUCLEOTIDE SEQUENCE</scope>
    <source>
        <strain evidence="1">M270204</strain>
    </source>
</reference>
<comment type="caution">
    <text evidence="1">The sequence shown here is derived from an EMBL/GenBank/DDBJ whole genome shotgun (WGS) entry which is preliminary data.</text>
</comment>
<dbReference type="Proteomes" id="UP001354073">
    <property type="component" value="Unassembled WGS sequence"/>
</dbReference>
<protein>
    <submittedName>
        <fullName evidence="1">Uncharacterized protein</fullName>
    </submittedName>
</protein>
<proteinExistence type="predicted"/>
<evidence type="ECO:0000313" key="1">
    <source>
        <dbReference type="EMBL" id="MGI1896648.1"/>
    </source>
</evidence>
<name>A0ACC7R6J2_9VIBR</name>
<evidence type="ECO:0000313" key="2">
    <source>
        <dbReference type="Proteomes" id="UP001354073"/>
    </source>
</evidence>
<sequence length="71" mass="7865">MRDNRVGLAYGAFLNMSNGLLRIADFALQVFALKTGRVITKAKGEIREPKLTLKHYGIDIRLLPEGGACVY</sequence>
<organism evidence="1 2">
    <name type="scientific">Vibrio campbellii</name>
    <dbReference type="NCBI Taxonomy" id="680"/>
    <lineage>
        <taxon>Bacteria</taxon>
        <taxon>Pseudomonadati</taxon>
        <taxon>Pseudomonadota</taxon>
        <taxon>Gammaproteobacteria</taxon>
        <taxon>Vibrionales</taxon>
        <taxon>Vibrionaceae</taxon>
        <taxon>Vibrio</taxon>
    </lineage>
</organism>
<gene>
    <name evidence="1" type="ORF">REH74_003905</name>
</gene>